<evidence type="ECO:0000256" key="2">
    <source>
        <dbReference type="ARBA" id="ARBA00023015"/>
    </source>
</evidence>
<evidence type="ECO:0000259" key="7">
    <source>
        <dbReference type="Pfam" id="PF08281"/>
    </source>
</evidence>
<feature type="domain" description="RNA polymerase sigma factor 70 region 4 type 2" evidence="7">
    <location>
        <begin position="114"/>
        <end position="164"/>
    </location>
</feature>
<dbReference type="OrthoDB" id="2046835at2"/>
<keyword evidence="3" id="KW-0731">Sigma factor</keyword>
<evidence type="ECO:0000259" key="6">
    <source>
        <dbReference type="Pfam" id="PF04542"/>
    </source>
</evidence>
<evidence type="ECO:0000256" key="5">
    <source>
        <dbReference type="ARBA" id="ARBA00023163"/>
    </source>
</evidence>
<dbReference type="GO" id="GO:0006352">
    <property type="term" value="P:DNA-templated transcription initiation"/>
    <property type="evidence" value="ECO:0007669"/>
    <property type="project" value="InterPro"/>
</dbReference>
<dbReference type="SUPFAM" id="SSF88659">
    <property type="entry name" value="Sigma3 and sigma4 domains of RNA polymerase sigma factors"/>
    <property type="match status" value="1"/>
</dbReference>
<evidence type="ECO:0000313" key="8">
    <source>
        <dbReference type="EMBL" id="TDO44736.1"/>
    </source>
</evidence>
<keyword evidence="9" id="KW-1185">Reference proteome</keyword>
<gene>
    <name evidence="8" type="ORF">EV643_115238</name>
</gene>
<keyword evidence="2" id="KW-0805">Transcription regulation</keyword>
<dbReference type="Pfam" id="PF08281">
    <property type="entry name" value="Sigma70_r4_2"/>
    <property type="match status" value="1"/>
</dbReference>
<dbReference type="RefSeq" id="WP_133803275.1">
    <property type="nucleotide sequence ID" value="NZ_SNWQ01000015.1"/>
</dbReference>
<dbReference type="Gene3D" id="1.10.10.10">
    <property type="entry name" value="Winged helix-like DNA-binding domain superfamily/Winged helix DNA-binding domain"/>
    <property type="match status" value="1"/>
</dbReference>
<dbReference type="EMBL" id="SNWQ01000015">
    <property type="protein sequence ID" value="TDO44736.1"/>
    <property type="molecule type" value="Genomic_DNA"/>
</dbReference>
<dbReference type="GO" id="GO:0003677">
    <property type="term" value="F:DNA binding"/>
    <property type="evidence" value="ECO:0007669"/>
    <property type="project" value="UniProtKB-KW"/>
</dbReference>
<dbReference type="PANTHER" id="PTHR43133:SF50">
    <property type="entry name" value="ECF RNA POLYMERASE SIGMA FACTOR SIGM"/>
    <property type="match status" value="1"/>
</dbReference>
<name>A0A4R6K5Q6_9ACTN</name>
<protein>
    <submittedName>
        <fullName evidence="8">RNA polymerase sigma-70 factor (Sigma-E family)</fullName>
    </submittedName>
</protein>
<comment type="similarity">
    <text evidence="1">Belongs to the sigma-70 factor family. ECF subfamily.</text>
</comment>
<reference evidence="8 9" key="1">
    <citation type="submission" date="2019-03" db="EMBL/GenBank/DDBJ databases">
        <title>Genomic Encyclopedia of Type Strains, Phase III (KMG-III): the genomes of soil and plant-associated and newly described type strains.</title>
        <authorList>
            <person name="Whitman W."/>
        </authorList>
    </citation>
    <scope>NUCLEOTIDE SEQUENCE [LARGE SCALE GENOMIC DNA]</scope>
    <source>
        <strain evidence="8 9">VKM Ac-2527</strain>
    </source>
</reference>
<feature type="domain" description="RNA polymerase sigma-70 region 2" evidence="6">
    <location>
        <begin position="23"/>
        <end position="88"/>
    </location>
</feature>
<dbReference type="AlphaFoldDB" id="A0A4R6K5Q6"/>
<dbReference type="InterPro" id="IPR036388">
    <property type="entry name" value="WH-like_DNA-bd_sf"/>
</dbReference>
<dbReference type="InterPro" id="IPR007627">
    <property type="entry name" value="RNA_pol_sigma70_r2"/>
</dbReference>
<dbReference type="CDD" id="cd06171">
    <property type="entry name" value="Sigma70_r4"/>
    <property type="match status" value="1"/>
</dbReference>
<dbReference type="Gene3D" id="1.10.1740.10">
    <property type="match status" value="1"/>
</dbReference>
<evidence type="ECO:0000256" key="4">
    <source>
        <dbReference type="ARBA" id="ARBA00023125"/>
    </source>
</evidence>
<dbReference type="NCBIfam" id="TIGR02937">
    <property type="entry name" value="sigma70-ECF"/>
    <property type="match status" value="1"/>
</dbReference>
<organism evidence="8 9">
    <name type="scientific">Kribbella caucasensis</name>
    <dbReference type="NCBI Taxonomy" id="2512215"/>
    <lineage>
        <taxon>Bacteria</taxon>
        <taxon>Bacillati</taxon>
        <taxon>Actinomycetota</taxon>
        <taxon>Actinomycetes</taxon>
        <taxon>Propionibacteriales</taxon>
        <taxon>Kribbellaceae</taxon>
        <taxon>Kribbella</taxon>
    </lineage>
</organism>
<accession>A0A4R6K5Q6</accession>
<dbReference type="InterPro" id="IPR013324">
    <property type="entry name" value="RNA_pol_sigma_r3/r4-like"/>
</dbReference>
<dbReference type="InterPro" id="IPR014284">
    <property type="entry name" value="RNA_pol_sigma-70_dom"/>
</dbReference>
<comment type="caution">
    <text evidence="8">The sequence shown here is derived from an EMBL/GenBank/DDBJ whole genome shotgun (WGS) entry which is preliminary data.</text>
</comment>
<dbReference type="InterPro" id="IPR039425">
    <property type="entry name" value="RNA_pol_sigma-70-like"/>
</dbReference>
<evidence type="ECO:0000256" key="3">
    <source>
        <dbReference type="ARBA" id="ARBA00023082"/>
    </source>
</evidence>
<keyword evidence="4" id="KW-0238">DNA-binding</keyword>
<dbReference type="PANTHER" id="PTHR43133">
    <property type="entry name" value="RNA POLYMERASE ECF-TYPE SIGMA FACTO"/>
    <property type="match status" value="1"/>
</dbReference>
<dbReference type="GO" id="GO:0016987">
    <property type="term" value="F:sigma factor activity"/>
    <property type="evidence" value="ECO:0007669"/>
    <property type="project" value="UniProtKB-KW"/>
</dbReference>
<evidence type="ECO:0000313" key="9">
    <source>
        <dbReference type="Proteomes" id="UP000295388"/>
    </source>
</evidence>
<proteinExistence type="inferred from homology"/>
<dbReference type="SUPFAM" id="SSF88946">
    <property type="entry name" value="Sigma2 domain of RNA polymerase sigma factors"/>
    <property type="match status" value="1"/>
</dbReference>
<sequence>MVSYGEIGAIPVPDDGPAAVARLYRRHWLGLIRLAVLIVDDRQSAEDVVQEAFTELYRRWPLNDPDKALPYLRAAVLNRSRSVLRRRRVARLYTPPADRPSGSAESAAELHEDRREVQRALQSLPTRTREVLVLRYYFDLAHAEIAQTLGISESSARATASRGIAILTQKLKELR</sequence>
<dbReference type="InterPro" id="IPR013249">
    <property type="entry name" value="RNA_pol_sigma70_r4_t2"/>
</dbReference>
<dbReference type="Pfam" id="PF04542">
    <property type="entry name" value="Sigma70_r2"/>
    <property type="match status" value="1"/>
</dbReference>
<keyword evidence="5" id="KW-0804">Transcription</keyword>
<dbReference type="Proteomes" id="UP000295388">
    <property type="component" value="Unassembled WGS sequence"/>
</dbReference>
<dbReference type="InterPro" id="IPR013325">
    <property type="entry name" value="RNA_pol_sigma_r2"/>
</dbReference>
<evidence type="ECO:0000256" key="1">
    <source>
        <dbReference type="ARBA" id="ARBA00010641"/>
    </source>
</evidence>